<dbReference type="PATRIC" id="fig|496833.3.peg.586"/>
<keyword evidence="1" id="KW-0812">Transmembrane</keyword>
<feature type="transmembrane region" description="Helical" evidence="1">
    <location>
        <begin position="54"/>
        <end position="76"/>
    </location>
</feature>
<gene>
    <name evidence="2" type="ordered locus">MBIO_0164</name>
</gene>
<dbReference type="eggNOG" id="ENOG5030MXX">
    <property type="taxonomic scope" value="Bacteria"/>
</dbReference>
<name>C4XE57_MYCFP</name>
<organism evidence="2 3">
    <name type="scientific">Mycoplasmopsis fermentans (strain ATCC 19989 / NBRC 14854 / NCTC 10117 / PG18)</name>
    <name type="common">Mycoplasma fermentans</name>
    <dbReference type="NCBI Taxonomy" id="496833"/>
    <lineage>
        <taxon>Bacteria</taxon>
        <taxon>Bacillati</taxon>
        <taxon>Mycoplasmatota</taxon>
        <taxon>Mycoplasmoidales</taxon>
        <taxon>Metamycoplasmataceae</taxon>
        <taxon>Mycoplasmopsis</taxon>
    </lineage>
</organism>
<keyword evidence="1" id="KW-1133">Transmembrane helix</keyword>
<dbReference type="AlphaFoldDB" id="C4XE57"/>
<keyword evidence="1" id="KW-0472">Membrane</keyword>
<feature type="transmembrane region" description="Helical" evidence="1">
    <location>
        <begin position="96"/>
        <end position="123"/>
    </location>
</feature>
<feature type="transmembrane region" description="Helical" evidence="1">
    <location>
        <begin position="144"/>
        <end position="166"/>
    </location>
</feature>
<proteinExistence type="predicted"/>
<evidence type="ECO:0000313" key="2">
    <source>
        <dbReference type="EMBL" id="BAH69429.1"/>
    </source>
</evidence>
<keyword evidence="3" id="KW-1185">Reference proteome</keyword>
<protein>
    <submittedName>
        <fullName evidence="2">Uncharacterized protein</fullName>
    </submittedName>
</protein>
<accession>C4XE57</accession>
<reference evidence="2 3" key="1">
    <citation type="journal article" date="2009" name="Curr. Microbiol.">
        <title>Molecular cloning and expression of a novel cholinephosphotransferase involved in glycoglycerophospholipid biosynthesis of Mycoplasma fermentans.</title>
        <authorList>
            <person name="Ishida N."/>
            <person name="Irikura D."/>
            <person name="Matsuda K."/>
            <person name="Sato S."/>
            <person name="Asano K."/>
        </authorList>
    </citation>
    <scope>NUCLEOTIDE SEQUENCE [LARGE SCALE GENOMIC DNA]</scope>
    <source>
        <strain evidence="3">ATCC 19989 / NBRC 14854 / NCTC 10117 / PG18</strain>
    </source>
</reference>
<dbReference type="HOGENOM" id="CLU_567198_0_0_14"/>
<dbReference type="Proteomes" id="UP000006810">
    <property type="component" value="Chromosome"/>
</dbReference>
<dbReference type="KEGG" id="mfp:MBIO_0164"/>
<evidence type="ECO:0000313" key="3">
    <source>
        <dbReference type="Proteomes" id="UP000006810"/>
    </source>
</evidence>
<feature type="transmembrane region" description="Helical" evidence="1">
    <location>
        <begin position="17"/>
        <end position="42"/>
    </location>
</feature>
<evidence type="ECO:0000256" key="1">
    <source>
        <dbReference type="SAM" id="Phobius"/>
    </source>
</evidence>
<dbReference type="EMBL" id="AP009608">
    <property type="protein sequence ID" value="BAH69429.1"/>
    <property type="molecule type" value="Genomic_DNA"/>
</dbReference>
<sequence length="487" mass="55481">MINEVFMRTYEDNWKALATNGWCVLISISVFLIVLLVAIAIGAKRGFYAGLMSLGFNFLGFILGIIVAPLIIEQSISTKQSNLNLMNKLKTLKPMLVGVIILGFTAIFGLIGEIVFLCLKAFFKRPIIKRKNKGESVIFYRSMGAIASGLALLPGAILMTNLVGFVDQNSAINKINNKVLNFITIDQAKGVSEYAPGLMALSKLKRDDQLKKDVNKFFQSIFDLNNYVFQMTSKGTSLKATDESINDQNIKTDNSNLRQIHFVPLASWSDEEIERLPKVIDWLNYCFNDEASFDLLNNSYNYPTGETIKYYFKGVYSNDPSKATWNTKVLKYGNVYYYKKMNFGGPDSWSPATTTYAESLENKFDFKTMFSWNIFKWSQTLRTLSKIDLDSKFEVSDSKVEDFTKIKKIKNKDIQFKLNVENEVVRNKIKSIFYKLISLENEISNTKIDESKVLGFSTDSANKNQINDNTIKRFQLYFDNLLDTIMG</sequence>